<reference evidence="4 5" key="1">
    <citation type="submission" date="2018-08" db="EMBL/GenBank/DDBJ databases">
        <title>Achromobacter xylosoxidans Genome sequencing and assembly.</title>
        <authorList>
            <person name="Wang R."/>
            <person name="Rensing C."/>
            <person name="Li Y."/>
        </authorList>
    </citation>
    <scope>NUCLEOTIDE SEQUENCE [LARGE SCALE GENOMIC DNA]</scope>
    <source>
        <strain evidence="4 5">GD003A</strain>
    </source>
</reference>
<feature type="transmembrane region" description="Helical" evidence="2">
    <location>
        <begin position="170"/>
        <end position="187"/>
    </location>
</feature>
<feature type="region of interest" description="Disordered" evidence="1">
    <location>
        <begin position="1"/>
        <end position="22"/>
    </location>
</feature>
<protein>
    <submittedName>
        <fullName evidence="4">DUF1036 domain-containing protein</fullName>
    </submittedName>
</protein>
<dbReference type="PROSITE" id="PS50076">
    <property type="entry name" value="DNAJ_2"/>
    <property type="match status" value="1"/>
</dbReference>
<feature type="transmembrane region" description="Helical" evidence="2">
    <location>
        <begin position="220"/>
        <end position="239"/>
    </location>
</feature>
<feature type="transmembrane region" description="Helical" evidence="2">
    <location>
        <begin position="137"/>
        <end position="158"/>
    </location>
</feature>
<dbReference type="OrthoDB" id="8960697at2"/>
<evidence type="ECO:0000313" key="5">
    <source>
        <dbReference type="Proteomes" id="UP000285324"/>
    </source>
</evidence>
<organism evidence="4 5">
    <name type="scientific">Alcaligenes xylosoxydans xylosoxydans</name>
    <name type="common">Achromobacter xylosoxidans</name>
    <dbReference type="NCBI Taxonomy" id="85698"/>
    <lineage>
        <taxon>Bacteria</taxon>
        <taxon>Pseudomonadati</taxon>
        <taxon>Pseudomonadota</taxon>
        <taxon>Betaproteobacteria</taxon>
        <taxon>Burkholderiales</taxon>
        <taxon>Alcaligenaceae</taxon>
        <taxon>Achromobacter</taxon>
    </lineage>
</organism>
<feature type="domain" description="J" evidence="3">
    <location>
        <begin position="27"/>
        <end position="93"/>
    </location>
</feature>
<dbReference type="PRINTS" id="PR00625">
    <property type="entry name" value="JDOMAIN"/>
</dbReference>
<evidence type="ECO:0000259" key="3">
    <source>
        <dbReference type="PROSITE" id="PS50076"/>
    </source>
</evidence>
<sequence length="372" mass="41664">MQRKLAVQEAERPASERGPKAMAGLHTHYDTLQVSENASDEVIRGAYRYLSQKWHPDKNPDKPEEAKRVMARLNEAYAVLSDPKRRQEHDAWIAEQRAAGAPGGNGSGTNGKAPPDSGSTDTLRDYYATEIAKGRNFWIWPLAFIGCAMALGLAANLVPSLASLLMKYRYLTLLLLLAGASAVTTSARKKHRDQLLQQHETRILEQRYTEHMRQKTVRQVVIGVSAVLAIGGLLAYYGMGWNERQDQLQAAKPDSKKPAPAKPASLQIENACGRDLRFAVHYLPDGGEWRTEGWWNVEANSSTGLRGDLGLIESTNTIFYYYAESLDRKIVWQGRDDDETDATYAFKGRNYRFDRVRLARGADGSYQLKLTC</sequence>
<dbReference type="PANTHER" id="PTHR44825:SF1">
    <property type="entry name" value="DNAJ HOMOLOG SUBFAMILY C MEMBER 4"/>
    <property type="match status" value="1"/>
</dbReference>
<evidence type="ECO:0000256" key="2">
    <source>
        <dbReference type="SAM" id="Phobius"/>
    </source>
</evidence>
<dbReference type="SUPFAM" id="SSF46565">
    <property type="entry name" value="Chaperone J-domain"/>
    <property type="match status" value="1"/>
</dbReference>
<dbReference type="CDD" id="cd06257">
    <property type="entry name" value="DnaJ"/>
    <property type="match status" value="1"/>
</dbReference>
<dbReference type="InterPro" id="IPR036869">
    <property type="entry name" value="J_dom_sf"/>
</dbReference>
<dbReference type="Pfam" id="PF00226">
    <property type="entry name" value="DnaJ"/>
    <property type="match status" value="1"/>
</dbReference>
<dbReference type="AlphaFoldDB" id="A0A424WFR4"/>
<dbReference type="PANTHER" id="PTHR44825">
    <property type="match status" value="1"/>
</dbReference>
<dbReference type="EMBL" id="QVXO01000010">
    <property type="protein sequence ID" value="RPJ92080.1"/>
    <property type="molecule type" value="Genomic_DNA"/>
</dbReference>
<evidence type="ECO:0000256" key="1">
    <source>
        <dbReference type="SAM" id="MobiDB-lite"/>
    </source>
</evidence>
<proteinExistence type="predicted"/>
<feature type="region of interest" description="Disordered" evidence="1">
    <location>
        <begin position="98"/>
        <end position="120"/>
    </location>
</feature>
<dbReference type="InterPro" id="IPR001623">
    <property type="entry name" value="DnaJ_domain"/>
</dbReference>
<feature type="compositionally biased region" description="Basic and acidic residues" evidence="1">
    <location>
        <begin position="9"/>
        <end position="19"/>
    </location>
</feature>
<keyword evidence="2" id="KW-0472">Membrane</keyword>
<evidence type="ECO:0000313" key="4">
    <source>
        <dbReference type="EMBL" id="RPJ92080.1"/>
    </source>
</evidence>
<dbReference type="Gene3D" id="1.10.287.110">
    <property type="entry name" value="DnaJ domain"/>
    <property type="match status" value="1"/>
</dbReference>
<dbReference type="InterPro" id="IPR052763">
    <property type="entry name" value="DnaJ_C4"/>
</dbReference>
<dbReference type="RefSeq" id="WP_124260358.1">
    <property type="nucleotide sequence ID" value="NZ_CP061008.1"/>
</dbReference>
<gene>
    <name evidence="4" type="ORF">DY367_08940</name>
</gene>
<dbReference type="Proteomes" id="UP000285324">
    <property type="component" value="Unassembled WGS sequence"/>
</dbReference>
<accession>A0A424WFR4</accession>
<comment type="caution">
    <text evidence="4">The sequence shown here is derived from an EMBL/GenBank/DDBJ whole genome shotgun (WGS) entry which is preliminary data.</text>
</comment>
<keyword evidence="2" id="KW-0812">Transmembrane</keyword>
<name>A0A424WFR4_ALCXX</name>
<dbReference type="SMART" id="SM00271">
    <property type="entry name" value="DnaJ"/>
    <property type="match status" value="1"/>
</dbReference>
<dbReference type="InterPro" id="IPR009380">
    <property type="entry name" value="DUF1036"/>
</dbReference>
<dbReference type="Pfam" id="PF06282">
    <property type="entry name" value="DUF1036"/>
    <property type="match status" value="1"/>
</dbReference>
<keyword evidence="2" id="KW-1133">Transmembrane helix</keyword>